<dbReference type="EMBL" id="JSVC01000016">
    <property type="protein sequence ID" value="KIC93817.1"/>
    <property type="molecule type" value="Genomic_DNA"/>
</dbReference>
<proteinExistence type="predicted"/>
<dbReference type="GO" id="GO:0008168">
    <property type="term" value="F:methyltransferase activity"/>
    <property type="evidence" value="ECO:0007669"/>
    <property type="project" value="UniProtKB-KW"/>
</dbReference>
<dbReference type="RefSeq" id="WP_039141049.1">
    <property type="nucleotide sequence ID" value="NZ_JSVC01000016.1"/>
</dbReference>
<evidence type="ECO:0000259" key="1">
    <source>
        <dbReference type="Pfam" id="PF13847"/>
    </source>
</evidence>
<dbReference type="InterPro" id="IPR029063">
    <property type="entry name" value="SAM-dependent_MTases_sf"/>
</dbReference>
<sequence>MKFTAHNVLLDNGQKTMGNDQVLIADSHVWKSVEKTLNLLLPLMGKEKRDMRVVDLGCLEGGYTVEFARMGFQAIGIDAREENIANCNYVKSHLNLPNLSFAKDDARNVQNYGNFDITLCYGLLYHLDNPVEYLKTLGNCTSKILFLHTHVAPERDIRYDFDFLNRKLLVPLHNRFKSLRYRENYRLSPIVEHENCKGRWYPEWNENENREKVEKEVWASYNNYRSFWPLKTELVSALHKVGFDSVFEQFDFTGDIYRRDATEYNNRSMFVAVKH</sequence>
<dbReference type="Proteomes" id="UP000031408">
    <property type="component" value="Unassembled WGS sequence"/>
</dbReference>
<feature type="domain" description="Methyltransferase" evidence="1">
    <location>
        <begin position="48"/>
        <end position="138"/>
    </location>
</feature>
<name>A0A0C1L1B0_9BACT</name>
<gene>
    <name evidence="2" type="ORF">OI18_14540</name>
</gene>
<keyword evidence="2" id="KW-0489">Methyltransferase</keyword>
<keyword evidence="2" id="KW-0808">Transferase</keyword>
<evidence type="ECO:0000313" key="2">
    <source>
        <dbReference type="EMBL" id="KIC93817.1"/>
    </source>
</evidence>
<accession>A0A0C1L1B0</accession>
<dbReference type="SUPFAM" id="SSF53335">
    <property type="entry name" value="S-adenosyl-L-methionine-dependent methyltransferases"/>
    <property type="match status" value="1"/>
</dbReference>
<dbReference type="GO" id="GO:0032259">
    <property type="term" value="P:methylation"/>
    <property type="evidence" value="ECO:0007669"/>
    <property type="project" value="UniProtKB-KW"/>
</dbReference>
<organism evidence="2 3">
    <name type="scientific">Flavihumibacter solisilvae</name>
    <dbReference type="NCBI Taxonomy" id="1349421"/>
    <lineage>
        <taxon>Bacteria</taxon>
        <taxon>Pseudomonadati</taxon>
        <taxon>Bacteroidota</taxon>
        <taxon>Chitinophagia</taxon>
        <taxon>Chitinophagales</taxon>
        <taxon>Chitinophagaceae</taxon>
        <taxon>Flavihumibacter</taxon>
    </lineage>
</organism>
<dbReference type="InterPro" id="IPR025714">
    <property type="entry name" value="Methyltranfer_dom"/>
</dbReference>
<keyword evidence="3" id="KW-1185">Reference proteome</keyword>
<dbReference type="Pfam" id="PF13847">
    <property type="entry name" value="Methyltransf_31"/>
    <property type="match status" value="1"/>
</dbReference>
<dbReference type="STRING" id="1349421.OI18_14540"/>
<dbReference type="AlphaFoldDB" id="A0A0C1L1B0"/>
<reference evidence="2 3" key="1">
    <citation type="submission" date="2014-11" db="EMBL/GenBank/DDBJ databases">
        <title>Genome sequence of Flavihumibacter solisilvae 3-3.</title>
        <authorList>
            <person name="Zhou G."/>
            <person name="Li M."/>
            <person name="Wang G."/>
        </authorList>
    </citation>
    <scope>NUCLEOTIDE SEQUENCE [LARGE SCALE GENOMIC DNA]</scope>
    <source>
        <strain evidence="2 3">3-3</strain>
    </source>
</reference>
<comment type="caution">
    <text evidence="2">The sequence shown here is derived from an EMBL/GenBank/DDBJ whole genome shotgun (WGS) entry which is preliminary data.</text>
</comment>
<dbReference type="CDD" id="cd02440">
    <property type="entry name" value="AdoMet_MTases"/>
    <property type="match status" value="1"/>
</dbReference>
<evidence type="ECO:0000313" key="3">
    <source>
        <dbReference type="Proteomes" id="UP000031408"/>
    </source>
</evidence>
<dbReference type="OrthoDB" id="9791837at2"/>
<dbReference type="Gene3D" id="3.40.50.150">
    <property type="entry name" value="Vaccinia Virus protein VP39"/>
    <property type="match status" value="1"/>
</dbReference>
<protein>
    <submittedName>
        <fullName evidence="2">Methyltransferase type 11</fullName>
    </submittedName>
</protein>